<comment type="caution">
    <text evidence="12">The sequence shown here is derived from an EMBL/GenBank/DDBJ whole genome shotgun (WGS) entry which is preliminary data.</text>
</comment>
<evidence type="ECO:0000256" key="2">
    <source>
        <dbReference type="ARBA" id="ARBA00007069"/>
    </source>
</evidence>
<protein>
    <recommendedName>
        <fullName evidence="10">Molybdenum transport system permease</fullName>
    </recommendedName>
</protein>
<gene>
    <name evidence="12" type="primary">modB</name>
    <name evidence="12" type="ORF">FE782_11920</name>
</gene>
<keyword evidence="6 9" id="KW-0812">Transmembrane</keyword>
<comment type="function">
    <text evidence="10">Part of the binding-protein-dependent transport system for molybdenum; probably responsible for the translocation of the substrate across the membrane.</text>
</comment>
<feature type="transmembrane region" description="Helical" evidence="9">
    <location>
        <begin position="45"/>
        <end position="67"/>
    </location>
</feature>
<dbReference type="PANTHER" id="PTHR30183">
    <property type="entry name" value="MOLYBDENUM TRANSPORT SYSTEM PERMEASE PROTEIN MODB"/>
    <property type="match status" value="1"/>
</dbReference>
<dbReference type="PANTHER" id="PTHR30183:SF3">
    <property type="entry name" value="MOLYBDENUM TRANSPORT SYSTEM PERMEASE PROTEIN MODB"/>
    <property type="match status" value="1"/>
</dbReference>
<dbReference type="RefSeq" id="WP_138194310.1">
    <property type="nucleotide sequence ID" value="NZ_VCIW01000006.1"/>
</dbReference>
<keyword evidence="5 10" id="KW-0500">Molybdenum</keyword>
<dbReference type="SUPFAM" id="SSF161098">
    <property type="entry name" value="MetI-like"/>
    <property type="match status" value="1"/>
</dbReference>
<dbReference type="InterPro" id="IPR000515">
    <property type="entry name" value="MetI-like"/>
</dbReference>
<evidence type="ECO:0000256" key="1">
    <source>
        <dbReference type="ARBA" id="ARBA00004651"/>
    </source>
</evidence>
<dbReference type="PROSITE" id="PS50928">
    <property type="entry name" value="ABC_TM1"/>
    <property type="match status" value="1"/>
</dbReference>
<comment type="subcellular location">
    <subcellularLocation>
        <location evidence="1 9">Cell membrane</location>
        <topology evidence="1 9">Multi-pass membrane protein</topology>
    </subcellularLocation>
</comment>
<evidence type="ECO:0000256" key="7">
    <source>
        <dbReference type="ARBA" id="ARBA00022989"/>
    </source>
</evidence>
<reference evidence="12 13" key="1">
    <citation type="submission" date="2019-05" db="EMBL/GenBank/DDBJ databases">
        <authorList>
            <person name="Narsing Rao M.P."/>
            <person name="Li W.J."/>
        </authorList>
    </citation>
    <scope>NUCLEOTIDE SEQUENCE [LARGE SCALE GENOMIC DNA]</scope>
    <source>
        <strain evidence="12 13">SYSU_K30003</strain>
    </source>
</reference>
<evidence type="ECO:0000259" key="11">
    <source>
        <dbReference type="PROSITE" id="PS50928"/>
    </source>
</evidence>
<dbReference type="InterPro" id="IPR035906">
    <property type="entry name" value="MetI-like_sf"/>
</dbReference>
<keyword evidence="8 9" id="KW-0472">Membrane</keyword>
<accession>A0A5R9GCL7</accession>
<dbReference type="OrthoDB" id="9795403at2"/>
<keyword evidence="4 10" id="KW-1003">Cell membrane</keyword>
<evidence type="ECO:0000256" key="4">
    <source>
        <dbReference type="ARBA" id="ARBA00022475"/>
    </source>
</evidence>
<proteinExistence type="inferred from homology"/>
<feature type="domain" description="ABC transmembrane type-1" evidence="11">
    <location>
        <begin position="10"/>
        <end position="218"/>
    </location>
</feature>
<name>A0A5R9GCL7_9BACL</name>
<dbReference type="Pfam" id="PF00528">
    <property type="entry name" value="BPD_transp_1"/>
    <property type="match status" value="1"/>
</dbReference>
<feature type="transmembrane region" description="Helical" evidence="9">
    <location>
        <begin position="196"/>
        <end position="218"/>
    </location>
</feature>
<dbReference type="GO" id="GO:0005886">
    <property type="term" value="C:plasma membrane"/>
    <property type="evidence" value="ECO:0007669"/>
    <property type="project" value="UniProtKB-SubCell"/>
</dbReference>
<feature type="transmembrane region" description="Helical" evidence="9">
    <location>
        <begin position="135"/>
        <end position="157"/>
    </location>
</feature>
<dbReference type="NCBIfam" id="TIGR02141">
    <property type="entry name" value="modB_ABC"/>
    <property type="match status" value="1"/>
</dbReference>
<evidence type="ECO:0000256" key="9">
    <source>
        <dbReference type="RuleBase" id="RU363032"/>
    </source>
</evidence>
<feature type="transmembrane region" description="Helical" evidence="9">
    <location>
        <begin position="87"/>
        <end position="107"/>
    </location>
</feature>
<dbReference type="CDD" id="cd06261">
    <property type="entry name" value="TM_PBP2"/>
    <property type="match status" value="1"/>
</dbReference>
<comment type="similarity">
    <text evidence="2 10">Belongs to the binding-protein-dependent transport system permease family. CysTW subfamily.</text>
</comment>
<keyword evidence="3 9" id="KW-0813">Transport</keyword>
<sequence>MSELTWFEPVRLSLATAAVASALAFVLGTLAAWRMQLARFRGRTLLEALFLLPLVLPPTVVGFVLLVVFGRRSWAGAAYEWLFGQPIVFSAAAAALASAVVAFPLVYQTAKAGFASVDRDLTDAARSIGAGEWQLLQYVAAPLAARALVAGFILGFARALGEFGATLMFAGAIPGRTLTLPTAIYLAVESGDDARAWAWCAAIAAIGFALLLVARTFARGEPAGK</sequence>
<feature type="transmembrane region" description="Helical" evidence="9">
    <location>
        <begin position="12"/>
        <end position="33"/>
    </location>
</feature>
<dbReference type="Proteomes" id="UP000309676">
    <property type="component" value="Unassembled WGS sequence"/>
</dbReference>
<dbReference type="InterPro" id="IPR011867">
    <property type="entry name" value="ModB_ABC"/>
</dbReference>
<evidence type="ECO:0000256" key="10">
    <source>
        <dbReference type="RuleBase" id="RU365097"/>
    </source>
</evidence>
<organism evidence="12 13">
    <name type="scientific">Paenibacillus antri</name>
    <dbReference type="NCBI Taxonomy" id="2582848"/>
    <lineage>
        <taxon>Bacteria</taxon>
        <taxon>Bacillati</taxon>
        <taxon>Bacillota</taxon>
        <taxon>Bacilli</taxon>
        <taxon>Bacillales</taxon>
        <taxon>Paenibacillaceae</taxon>
        <taxon>Paenibacillus</taxon>
    </lineage>
</organism>
<dbReference type="GO" id="GO:0015098">
    <property type="term" value="F:molybdate ion transmembrane transporter activity"/>
    <property type="evidence" value="ECO:0007669"/>
    <property type="project" value="UniProtKB-UniRule"/>
</dbReference>
<dbReference type="Gene3D" id="1.10.3720.10">
    <property type="entry name" value="MetI-like"/>
    <property type="match status" value="1"/>
</dbReference>
<dbReference type="AlphaFoldDB" id="A0A5R9GCL7"/>
<evidence type="ECO:0000313" key="13">
    <source>
        <dbReference type="Proteomes" id="UP000309676"/>
    </source>
</evidence>
<evidence type="ECO:0000256" key="5">
    <source>
        <dbReference type="ARBA" id="ARBA00022505"/>
    </source>
</evidence>
<evidence type="ECO:0000313" key="12">
    <source>
        <dbReference type="EMBL" id="TLS52066.1"/>
    </source>
</evidence>
<dbReference type="EMBL" id="VCIW01000006">
    <property type="protein sequence ID" value="TLS52066.1"/>
    <property type="molecule type" value="Genomic_DNA"/>
</dbReference>
<keyword evidence="13" id="KW-1185">Reference proteome</keyword>
<evidence type="ECO:0000256" key="8">
    <source>
        <dbReference type="ARBA" id="ARBA00023136"/>
    </source>
</evidence>
<evidence type="ECO:0000256" key="6">
    <source>
        <dbReference type="ARBA" id="ARBA00022692"/>
    </source>
</evidence>
<keyword evidence="7 9" id="KW-1133">Transmembrane helix</keyword>
<evidence type="ECO:0000256" key="3">
    <source>
        <dbReference type="ARBA" id="ARBA00022448"/>
    </source>
</evidence>